<comment type="caution">
    <text evidence="1">The sequence shown here is derived from an EMBL/GenBank/DDBJ whole genome shotgun (WGS) entry which is preliminary data.</text>
</comment>
<reference evidence="1" key="1">
    <citation type="submission" date="2021-01" db="EMBL/GenBank/DDBJ databases">
        <title>Whole genome shotgun sequence of Actinoplanes ferrugineus NBRC 15555.</title>
        <authorList>
            <person name="Komaki H."/>
            <person name="Tamura T."/>
        </authorList>
    </citation>
    <scope>NUCLEOTIDE SEQUENCE</scope>
    <source>
        <strain evidence="1">NBRC 15555</strain>
    </source>
</reference>
<proteinExistence type="predicted"/>
<protein>
    <submittedName>
        <fullName evidence="1">Uncharacterized protein</fullName>
    </submittedName>
</protein>
<organism evidence="1 2">
    <name type="scientific">Paractinoplanes ferrugineus</name>
    <dbReference type="NCBI Taxonomy" id="113564"/>
    <lineage>
        <taxon>Bacteria</taxon>
        <taxon>Bacillati</taxon>
        <taxon>Actinomycetota</taxon>
        <taxon>Actinomycetes</taxon>
        <taxon>Micromonosporales</taxon>
        <taxon>Micromonosporaceae</taxon>
        <taxon>Paractinoplanes</taxon>
    </lineage>
</organism>
<name>A0A919J4Y8_9ACTN</name>
<sequence>MPVLCGRDLMFDCSRPANTIGVSTLAFALDCLVDAMRDESWQLGRRLRERVG</sequence>
<dbReference type="EMBL" id="BOMM01000056">
    <property type="protein sequence ID" value="GIE14575.1"/>
    <property type="molecule type" value="Genomic_DNA"/>
</dbReference>
<evidence type="ECO:0000313" key="1">
    <source>
        <dbReference type="EMBL" id="GIE14575.1"/>
    </source>
</evidence>
<dbReference type="Proteomes" id="UP000598174">
    <property type="component" value="Unassembled WGS sequence"/>
</dbReference>
<gene>
    <name evidence="1" type="ORF">Afe05nite_64150</name>
</gene>
<dbReference type="AlphaFoldDB" id="A0A919J4Y8"/>
<keyword evidence="2" id="KW-1185">Reference proteome</keyword>
<evidence type="ECO:0000313" key="2">
    <source>
        <dbReference type="Proteomes" id="UP000598174"/>
    </source>
</evidence>
<accession>A0A919J4Y8</accession>